<proteinExistence type="predicted"/>
<name>A0A9D4ILI6_DREPO</name>
<protein>
    <submittedName>
        <fullName evidence="1">Uncharacterized protein</fullName>
    </submittedName>
</protein>
<reference evidence="1" key="1">
    <citation type="journal article" date="2019" name="bioRxiv">
        <title>The Genome of the Zebra Mussel, Dreissena polymorpha: A Resource for Invasive Species Research.</title>
        <authorList>
            <person name="McCartney M.A."/>
            <person name="Auch B."/>
            <person name="Kono T."/>
            <person name="Mallez S."/>
            <person name="Zhang Y."/>
            <person name="Obille A."/>
            <person name="Becker A."/>
            <person name="Abrahante J.E."/>
            <person name="Garbe J."/>
            <person name="Badalamenti J.P."/>
            <person name="Herman A."/>
            <person name="Mangelson H."/>
            <person name="Liachko I."/>
            <person name="Sullivan S."/>
            <person name="Sone E.D."/>
            <person name="Koren S."/>
            <person name="Silverstein K.A.T."/>
            <person name="Beckman K.B."/>
            <person name="Gohl D.M."/>
        </authorList>
    </citation>
    <scope>NUCLEOTIDE SEQUENCE</scope>
    <source>
        <strain evidence="1">Duluth1</strain>
        <tissue evidence="1">Whole animal</tissue>
    </source>
</reference>
<evidence type="ECO:0000313" key="2">
    <source>
        <dbReference type="Proteomes" id="UP000828390"/>
    </source>
</evidence>
<dbReference type="SUPFAM" id="SSF47781">
    <property type="entry name" value="RuvA domain 2-like"/>
    <property type="match status" value="1"/>
</dbReference>
<dbReference type="InterPro" id="IPR010994">
    <property type="entry name" value="RuvA_2-like"/>
</dbReference>
<comment type="caution">
    <text evidence="1">The sequence shown here is derived from an EMBL/GenBank/DDBJ whole genome shotgun (WGS) entry which is preliminary data.</text>
</comment>
<dbReference type="AlphaFoldDB" id="A0A9D4ILI6"/>
<keyword evidence="2" id="KW-1185">Reference proteome</keyword>
<accession>A0A9D4ILI6</accession>
<reference evidence="1" key="2">
    <citation type="submission" date="2020-11" db="EMBL/GenBank/DDBJ databases">
        <authorList>
            <person name="McCartney M.A."/>
            <person name="Auch B."/>
            <person name="Kono T."/>
            <person name="Mallez S."/>
            <person name="Becker A."/>
            <person name="Gohl D.M."/>
            <person name="Silverstein K.A.T."/>
            <person name="Koren S."/>
            <person name="Bechman K.B."/>
            <person name="Herman A."/>
            <person name="Abrahante J.E."/>
            <person name="Garbe J."/>
        </authorList>
    </citation>
    <scope>NUCLEOTIDE SEQUENCE</scope>
    <source>
        <strain evidence="1">Duluth1</strain>
        <tissue evidence="1">Whole animal</tissue>
    </source>
</reference>
<gene>
    <name evidence="1" type="ORF">DPMN_178774</name>
</gene>
<dbReference type="EMBL" id="JAIWYP010000009">
    <property type="protein sequence ID" value="KAH3777334.1"/>
    <property type="molecule type" value="Genomic_DNA"/>
</dbReference>
<evidence type="ECO:0000313" key="1">
    <source>
        <dbReference type="EMBL" id="KAH3777334.1"/>
    </source>
</evidence>
<dbReference type="Proteomes" id="UP000828390">
    <property type="component" value="Unassembled WGS sequence"/>
</dbReference>
<dbReference type="Pfam" id="PF12836">
    <property type="entry name" value="HHH_3"/>
    <property type="match status" value="1"/>
</dbReference>
<dbReference type="Gene3D" id="1.10.150.280">
    <property type="entry name" value="AF1531-like domain"/>
    <property type="match status" value="1"/>
</dbReference>
<sequence length="78" mass="9046">MSIRINFADVEELMALPGVSEKQARDIVRKRKKHGYLDMHMLSEILDDETSDLFGQIDFSKEDMADDNVVRVFFDPIL</sequence>
<organism evidence="1 2">
    <name type="scientific">Dreissena polymorpha</name>
    <name type="common">Zebra mussel</name>
    <name type="synonym">Mytilus polymorpha</name>
    <dbReference type="NCBI Taxonomy" id="45954"/>
    <lineage>
        <taxon>Eukaryota</taxon>
        <taxon>Metazoa</taxon>
        <taxon>Spiralia</taxon>
        <taxon>Lophotrochozoa</taxon>
        <taxon>Mollusca</taxon>
        <taxon>Bivalvia</taxon>
        <taxon>Autobranchia</taxon>
        <taxon>Heteroconchia</taxon>
        <taxon>Euheterodonta</taxon>
        <taxon>Imparidentia</taxon>
        <taxon>Neoheterodontei</taxon>
        <taxon>Myida</taxon>
        <taxon>Dreissenoidea</taxon>
        <taxon>Dreissenidae</taxon>
        <taxon>Dreissena</taxon>
    </lineage>
</organism>